<dbReference type="Proteomes" id="UP000318571">
    <property type="component" value="Chromosome 9"/>
</dbReference>
<evidence type="ECO:0000259" key="3">
    <source>
        <dbReference type="PROSITE" id="PS51526"/>
    </source>
</evidence>
<protein>
    <recommendedName>
        <fullName evidence="3">RFX-type winged-helix domain-containing protein</fullName>
    </recommendedName>
</protein>
<accession>A0A553NXD2</accession>
<evidence type="ECO:0000256" key="1">
    <source>
        <dbReference type="ARBA" id="ARBA00023125"/>
    </source>
</evidence>
<dbReference type="Pfam" id="PF25340">
    <property type="entry name" value="BCD_RFX"/>
    <property type="match status" value="1"/>
</dbReference>
<feature type="domain" description="RFX-type winged-helix" evidence="3">
    <location>
        <begin position="203"/>
        <end position="272"/>
    </location>
</feature>
<keyword evidence="5" id="KW-1185">Reference proteome</keyword>
<feature type="compositionally biased region" description="Low complexity" evidence="2">
    <location>
        <begin position="39"/>
        <end position="77"/>
    </location>
</feature>
<dbReference type="InterPro" id="IPR036390">
    <property type="entry name" value="WH_DNA-bd_sf"/>
</dbReference>
<keyword evidence="1" id="KW-0238">DNA-binding</keyword>
<dbReference type="AlphaFoldDB" id="A0A553NXD2"/>
<dbReference type="PANTHER" id="PTHR12619">
    <property type="entry name" value="RFX TRANSCRIPTION FACTOR FAMILY"/>
    <property type="match status" value="1"/>
</dbReference>
<dbReference type="PANTHER" id="PTHR12619:SF5">
    <property type="entry name" value="TRANSCRIPTION FACTOR RFX4"/>
    <property type="match status" value="1"/>
</dbReference>
<evidence type="ECO:0000313" key="5">
    <source>
        <dbReference type="Proteomes" id="UP000318571"/>
    </source>
</evidence>
<proteinExistence type="predicted"/>
<feature type="compositionally biased region" description="Polar residues" evidence="2">
    <location>
        <begin position="29"/>
        <end position="38"/>
    </location>
</feature>
<evidence type="ECO:0000256" key="2">
    <source>
        <dbReference type="SAM" id="MobiDB-lite"/>
    </source>
</evidence>
<reference evidence="4 5" key="1">
    <citation type="journal article" date="2018" name="Nat. Ecol. Evol.">
        <title>Genomic signatures of mitonuclear coevolution across populations of Tigriopus californicus.</title>
        <authorList>
            <person name="Barreto F.S."/>
            <person name="Watson E.T."/>
            <person name="Lima T.G."/>
            <person name="Willett C.S."/>
            <person name="Edmands S."/>
            <person name="Li W."/>
            <person name="Burton R.S."/>
        </authorList>
    </citation>
    <scope>NUCLEOTIDE SEQUENCE [LARGE SCALE GENOMIC DNA]</scope>
    <source>
        <strain evidence="4 5">San Diego</strain>
    </source>
</reference>
<dbReference type="STRING" id="6832.A0A553NXD2"/>
<dbReference type="InterPro" id="IPR057321">
    <property type="entry name" value="RFX1-4/6/8-like_BCD"/>
</dbReference>
<comment type="caution">
    <text evidence="4">The sequence shown here is derived from an EMBL/GenBank/DDBJ whole genome shotgun (WGS) entry which is preliminary data.</text>
</comment>
<name>A0A553NXD2_TIGCA</name>
<dbReference type="Gene3D" id="1.10.10.10">
    <property type="entry name" value="Winged helix-like DNA-binding domain superfamily/Winged helix DNA-binding domain"/>
    <property type="match status" value="1"/>
</dbReference>
<dbReference type="SUPFAM" id="SSF46785">
    <property type="entry name" value="Winged helix' DNA-binding domain"/>
    <property type="match status" value="1"/>
</dbReference>
<dbReference type="InterPro" id="IPR036388">
    <property type="entry name" value="WH-like_DNA-bd_sf"/>
</dbReference>
<sequence>MASSGGGEGNAQRPESNEEPKVGSRLDDSTTVTNSTSGTPINNNRSNNDTSNNDTNPNNSNNSNSNSSNGLIGLTNSQGSWLDESTPGSSVPPGPVGSFPSADYYYNPVGSHGSRVPSERNEVDEISPHLNHGSLPSMEWRHSSMIHPSMRPVNEGAAHLGDSPMPANPDSSLLMAASIIQDSESTSVGVHSLRLKPHSTPATLCWLDKNYELSEGVCIPRNVVYFNYVDFCSKNHMQPVNAASFGKIIRQIQVDVKLYSKMVGKSGLHSPLHQNDLMGHSFGDFASLNGGALTSTGGHATSSSPSPCFSTVQQLPDFPSFREFAHATSIPSDKLQTLITMYRAHCQRIMDSINKFSFSEIPHLFTHFWQEIPPHIADLLGQNVVVTLIGVCDAILYRTILKAILPTPVQMFPENVLKIIRKFADDVVGSLQYSLKQVPENLIYVKMKLVKQMSKMLKRRTSVNHLYQAACLLMNSSSLSIYVQMAQDWHKLDLKQIIDECGTKICAREEVQMLCQEFQQFIHDKASIYQI</sequence>
<feature type="compositionally biased region" description="Basic and acidic residues" evidence="2">
    <location>
        <begin position="15"/>
        <end position="28"/>
    </location>
</feature>
<evidence type="ECO:0000313" key="4">
    <source>
        <dbReference type="EMBL" id="TRY70095.1"/>
    </source>
</evidence>
<dbReference type="GO" id="GO:0000981">
    <property type="term" value="F:DNA-binding transcription factor activity, RNA polymerase II-specific"/>
    <property type="evidence" value="ECO:0007669"/>
    <property type="project" value="TreeGrafter"/>
</dbReference>
<feature type="region of interest" description="Disordered" evidence="2">
    <location>
        <begin position="1"/>
        <end position="96"/>
    </location>
</feature>
<dbReference type="InterPro" id="IPR003150">
    <property type="entry name" value="DNA-bd_RFX"/>
</dbReference>
<dbReference type="GO" id="GO:0000978">
    <property type="term" value="F:RNA polymerase II cis-regulatory region sequence-specific DNA binding"/>
    <property type="evidence" value="ECO:0007669"/>
    <property type="project" value="TreeGrafter"/>
</dbReference>
<dbReference type="EMBL" id="VCGU01000009">
    <property type="protein sequence ID" value="TRY70095.1"/>
    <property type="molecule type" value="Genomic_DNA"/>
</dbReference>
<dbReference type="PROSITE" id="PS51526">
    <property type="entry name" value="RFX_DBD"/>
    <property type="match status" value="1"/>
</dbReference>
<organism evidence="4 5">
    <name type="scientific">Tigriopus californicus</name>
    <name type="common">Marine copepod</name>
    <dbReference type="NCBI Taxonomy" id="6832"/>
    <lineage>
        <taxon>Eukaryota</taxon>
        <taxon>Metazoa</taxon>
        <taxon>Ecdysozoa</taxon>
        <taxon>Arthropoda</taxon>
        <taxon>Crustacea</taxon>
        <taxon>Multicrustacea</taxon>
        <taxon>Hexanauplia</taxon>
        <taxon>Copepoda</taxon>
        <taxon>Harpacticoida</taxon>
        <taxon>Harpacticidae</taxon>
        <taxon>Tigriopus</taxon>
    </lineage>
</organism>
<gene>
    <name evidence="4" type="ORF">TCAL_05447</name>
</gene>
<dbReference type="InterPro" id="IPR039779">
    <property type="entry name" value="RFX-like"/>
</dbReference>
<dbReference type="Pfam" id="PF02257">
    <property type="entry name" value="RFX_DNA_binding"/>
    <property type="match status" value="1"/>
</dbReference>